<reference evidence="11" key="1">
    <citation type="submission" date="2018-01" db="EMBL/GenBank/DDBJ databases">
        <authorList>
            <person name="Regsiter A."/>
            <person name="William W."/>
        </authorList>
    </citation>
    <scope>NUCLEOTIDE SEQUENCE</scope>
    <source>
        <strain evidence="11">TRIP AH-1</strain>
    </source>
</reference>
<dbReference type="EC" id="1.3.8.3" evidence="11"/>
<feature type="domain" description="Acyl-CoA oxidase/dehydrogenase middle" evidence="9">
    <location>
        <begin position="137"/>
        <end position="232"/>
    </location>
</feature>
<dbReference type="EMBL" id="OJIN01000112">
    <property type="protein sequence ID" value="SPD73825.1"/>
    <property type="molecule type" value="Genomic_DNA"/>
</dbReference>
<dbReference type="Pfam" id="PF02771">
    <property type="entry name" value="Acyl-CoA_dh_N"/>
    <property type="match status" value="1"/>
</dbReference>
<evidence type="ECO:0000313" key="11">
    <source>
        <dbReference type="EMBL" id="SPD73825.1"/>
    </source>
</evidence>
<evidence type="ECO:0000256" key="2">
    <source>
        <dbReference type="ARBA" id="ARBA00009347"/>
    </source>
</evidence>
<organism evidence="11">
    <name type="scientific">uncultured Desulfobacterium sp</name>
    <dbReference type="NCBI Taxonomy" id="201089"/>
    <lineage>
        <taxon>Bacteria</taxon>
        <taxon>Pseudomonadati</taxon>
        <taxon>Thermodesulfobacteriota</taxon>
        <taxon>Desulfobacteria</taxon>
        <taxon>Desulfobacterales</taxon>
        <taxon>Desulfobacteriaceae</taxon>
        <taxon>Desulfobacterium</taxon>
        <taxon>environmental samples</taxon>
    </lineage>
</organism>
<dbReference type="GO" id="GO:0003995">
    <property type="term" value="F:acyl-CoA dehydrogenase activity"/>
    <property type="evidence" value="ECO:0007669"/>
    <property type="project" value="TreeGrafter"/>
</dbReference>
<dbReference type="PANTHER" id="PTHR48083">
    <property type="entry name" value="MEDIUM-CHAIN SPECIFIC ACYL-COA DEHYDROGENASE, MITOCHONDRIAL-RELATED"/>
    <property type="match status" value="1"/>
</dbReference>
<dbReference type="InterPro" id="IPR013786">
    <property type="entry name" value="AcylCoA_DH/ox_N"/>
</dbReference>
<dbReference type="InterPro" id="IPR009075">
    <property type="entry name" value="AcylCo_DH/oxidase_C"/>
</dbReference>
<keyword evidence="4 7" id="KW-0285">Flavoprotein</keyword>
<dbReference type="Pfam" id="PF02770">
    <property type="entry name" value="Acyl-CoA_dh_M"/>
    <property type="match status" value="1"/>
</dbReference>
<evidence type="ECO:0000259" key="9">
    <source>
        <dbReference type="Pfam" id="PF02770"/>
    </source>
</evidence>
<comment type="cofactor">
    <cofactor evidence="1 7">
        <name>FAD</name>
        <dbReference type="ChEBI" id="CHEBI:57692"/>
    </cofactor>
</comment>
<evidence type="ECO:0000259" key="8">
    <source>
        <dbReference type="Pfam" id="PF00441"/>
    </source>
</evidence>
<sequence>MDFSIPEEYMMLKDAMREFTERELMPLEKKLIERDMSLWSEPGPIIPKEDKDRLLQKSKELGFWGLEVEEKFGGQGLGMLAKSLVVEEMSKSLVGFSHHAFCLPPDAPNLYYLNDCCNAKQREKYFAPYCNAEIDSAMASTEPGAGSDVSGLKTRAVRKGDKWIINGTKTFISKCDHEKVFFILIAVTDKDAPTKNRFTAFLIDKNHPGVRVGREIPVIGGMPTWDLILEDVEVDDDAILGEVGQAFVPLQNRFGVRRIELASHCTGMADRLLQMMIDQAHNRSTFGKPLAERQTIQNWIADSTMELQMVRLMLYFTAWKSDQGHKDLRIEGASCKVAATEMLSKLVDRAIQIHGGLGLSKELGIEFVYRHVRIWRILEGPSEIQRWLIARQILNEKKPYNMYIVGE</sequence>
<proteinExistence type="inferred from homology"/>
<dbReference type="SUPFAM" id="SSF56645">
    <property type="entry name" value="Acyl-CoA dehydrogenase NM domain-like"/>
    <property type="match status" value="1"/>
</dbReference>
<evidence type="ECO:0000259" key="10">
    <source>
        <dbReference type="Pfam" id="PF02771"/>
    </source>
</evidence>
<feature type="domain" description="Acyl-CoA dehydrogenase/oxidase N-terminal" evidence="10">
    <location>
        <begin position="7"/>
        <end position="132"/>
    </location>
</feature>
<evidence type="ECO:0000256" key="6">
    <source>
        <dbReference type="ARBA" id="ARBA00023002"/>
    </source>
</evidence>
<feature type="domain" description="Acyl-CoA dehydrogenase/oxidase C-terminal" evidence="8">
    <location>
        <begin position="251"/>
        <end position="394"/>
    </location>
</feature>
<dbReference type="CDD" id="cd00567">
    <property type="entry name" value="ACAD"/>
    <property type="match status" value="1"/>
</dbReference>
<evidence type="ECO:0000256" key="1">
    <source>
        <dbReference type="ARBA" id="ARBA00001974"/>
    </source>
</evidence>
<accession>A0A445MWI7</accession>
<keyword evidence="5 7" id="KW-0274">FAD</keyword>
<dbReference type="InterPro" id="IPR050741">
    <property type="entry name" value="Acyl-CoA_dehydrogenase"/>
</dbReference>
<dbReference type="AlphaFoldDB" id="A0A445MWI7"/>
<evidence type="ECO:0000256" key="4">
    <source>
        <dbReference type="ARBA" id="ARBA00022630"/>
    </source>
</evidence>
<dbReference type="GO" id="GO:0050660">
    <property type="term" value="F:flavin adenine dinucleotide binding"/>
    <property type="evidence" value="ECO:0007669"/>
    <property type="project" value="InterPro"/>
</dbReference>
<dbReference type="GO" id="GO:0005737">
    <property type="term" value="C:cytoplasm"/>
    <property type="evidence" value="ECO:0007669"/>
    <property type="project" value="TreeGrafter"/>
</dbReference>
<gene>
    <name evidence="11" type="primary">bbsG</name>
    <name evidence="11" type="ORF">PITCH_A20005</name>
</gene>
<dbReference type="GO" id="GO:0033734">
    <property type="term" value="F:(R)-benzylsuccinyl-CoA dehydrogenase activity"/>
    <property type="evidence" value="ECO:0007669"/>
    <property type="project" value="UniProtKB-EC"/>
</dbReference>
<dbReference type="Gene3D" id="1.20.140.10">
    <property type="entry name" value="Butyryl-CoA Dehydrogenase, subunit A, domain 3"/>
    <property type="match status" value="1"/>
</dbReference>
<dbReference type="GO" id="GO:0033539">
    <property type="term" value="P:fatty acid beta-oxidation using acyl-CoA dehydrogenase"/>
    <property type="evidence" value="ECO:0007669"/>
    <property type="project" value="TreeGrafter"/>
</dbReference>
<comment type="subunit">
    <text evidence="3">Homotetramer.</text>
</comment>
<evidence type="ECO:0000256" key="7">
    <source>
        <dbReference type="RuleBase" id="RU362125"/>
    </source>
</evidence>
<dbReference type="FunFam" id="2.40.110.10:FF:000002">
    <property type="entry name" value="Acyl-CoA dehydrogenase fadE12"/>
    <property type="match status" value="1"/>
</dbReference>
<dbReference type="InterPro" id="IPR037069">
    <property type="entry name" value="AcylCoA_DH/ox_N_sf"/>
</dbReference>
<dbReference type="Gene3D" id="1.10.540.10">
    <property type="entry name" value="Acyl-CoA dehydrogenase/oxidase, N-terminal domain"/>
    <property type="match status" value="1"/>
</dbReference>
<dbReference type="Gene3D" id="2.40.110.10">
    <property type="entry name" value="Butyryl-CoA Dehydrogenase, subunit A, domain 2"/>
    <property type="match status" value="1"/>
</dbReference>
<dbReference type="InterPro" id="IPR046373">
    <property type="entry name" value="Acyl-CoA_Oxase/DH_mid-dom_sf"/>
</dbReference>
<dbReference type="InterPro" id="IPR006091">
    <property type="entry name" value="Acyl-CoA_Oxase/DH_mid-dom"/>
</dbReference>
<dbReference type="Pfam" id="PF00441">
    <property type="entry name" value="Acyl-CoA_dh_1"/>
    <property type="match status" value="1"/>
</dbReference>
<dbReference type="InterPro" id="IPR009100">
    <property type="entry name" value="AcylCoA_DH/oxidase_NM_dom_sf"/>
</dbReference>
<dbReference type="PANTHER" id="PTHR48083:SF2">
    <property type="entry name" value="MEDIUM-CHAIN SPECIFIC ACYL-COA DEHYDROGENASE, MITOCHONDRIAL"/>
    <property type="match status" value="1"/>
</dbReference>
<protein>
    <submittedName>
        <fullName evidence="11">(R)-benzylsuccinyl-CoA dehydrogenase</fullName>
        <ecNumber evidence="11">1.3.8.3</ecNumber>
    </submittedName>
</protein>
<comment type="similarity">
    <text evidence="2 7">Belongs to the acyl-CoA dehydrogenase family.</text>
</comment>
<dbReference type="InterPro" id="IPR036250">
    <property type="entry name" value="AcylCo_DH-like_C"/>
</dbReference>
<evidence type="ECO:0000256" key="3">
    <source>
        <dbReference type="ARBA" id="ARBA00011881"/>
    </source>
</evidence>
<keyword evidence="6 7" id="KW-0560">Oxidoreductase</keyword>
<name>A0A445MWI7_9BACT</name>
<evidence type="ECO:0000256" key="5">
    <source>
        <dbReference type="ARBA" id="ARBA00022827"/>
    </source>
</evidence>
<dbReference type="SUPFAM" id="SSF47203">
    <property type="entry name" value="Acyl-CoA dehydrogenase C-terminal domain-like"/>
    <property type="match status" value="1"/>
</dbReference>